<dbReference type="GO" id="GO:0000976">
    <property type="term" value="F:transcription cis-regulatory region binding"/>
    <property type="evidence" value="ECO:0007669"/>
    <property type="project" value="TreeGrafter"/>
</dbReference>
<keyword evidence="8" id="KW-1185">Reference proteome</keyword>
<dbReference type="Proteomes" id="UP000622547">
    <property type="component" value="Unassembled WGS sequence"/>
</dbReference>
<protein>
    <recommendedName>
        <fullName evidence="6">HTH tetR-type domain-containing protein</fullName>
    </recommendedName>
</protein>
<gene>
    <name evidence="7" type="ORF">Pph01_38390</name>
</gene>
<dbReference type="PANTHER" id="PTHR30055:SF234">
    <property type="entry name" value="HTH-TYPE TRANSCRIPTIONAL REGULATOR BETI"/>
    <property type="match status" value="1"/>
</dbReference>
<reference evidence="7 8" key="1">
    <citation type="submission" date="2021-01" db="EMBL/GenBank/DDBJ databases">
        <title>Whole genome shotgun sequence of Planotetraspora phitsanulokensis NBRC 104273.</title>
        <authorList>
            <person name="Komaki H."/>
            <person name="Tamura T."/>
        </authorList>
    </citation>
    <scope>NUCLEOTIDE SEQUENCE [LARGE SCALE GENOMIC DNA]</scope>
    <source>
        <strain evidence="7 8">NBRC 104273</strain>
    </source>
</reference>
<name>A0A8J3U8I2_9ACTN</name>
<feature type="domain" description="HTH tetR-type" evidence="6">
    <location>
        <begin position="1"/>
        <end position="37"/>
    </location>
</feature>
<dbReference type="EMBL" id="BOOP01000018">
    <property type="protein sequence ID" value="GII38836.1"/>
    <property type="molecule type" value="Genomic_DNA"/>
</dbReference>
<dbReference type="InterPro" id="IPR039538">
    <property type="entry name" value="BetI_C"/>
</dbReference>
<dbReference type="GO" id="GO:0003700">
    <property type="term" value="F:DNA-binding transcription factor activity"/>
    <property type="evidence" value="ECO:0007669"/>
    <property type="project" value="TreeGrafter"/>
</dbReference>
<evidence type="ECO:0000313" key="8">
    <source>
        <dbReference type="Proteomes" id="UP000622547"/>
    </source>
</evidence>
<dbReference type="InterPro" id="IPR050109">
    <property type="entry name" value="HTH-type_TetR-like_transc_reg"/>
</dbReference>
<evidence type="ECO:0000256" key="1">
    <source>
        <dbReference type="ARBA" id="ARBA00022491"/>
    </source>
</evidence>
<proteinExistence type="predicted"/>
<organism evidence="7 8">
    <name type="scientific">Planotetraspora phitsanulokensis</name>
    <dbReference type="NCBI Taxonomy" id="575192"/>
    <lineage>
        <taxon>Bacteria</taxon>
        <taxon>Bacillati</taxon>
        <taxon>Actinomycetota</taxon>
        <taxon>Actinomycetes</taxon>
        <taxon>Streptosporangiales</taxon>
        <taxon>Streptosporangiaceae</taxon>
        <taxon>Planotetraspora</taxon>
    </lineage>
</organism>
<keyword evidence="1" id="KW-0678">Repressor</keyword>
<dbReference type="SUPFAM" id="SSF46689">
    <property type="entry name" value="Homeodomain-like"/>
    <property type="match status" value="1"/>
</dbReference>
<keyword evidence="3 5" id="KW-0238">DNA-binding</keyword>
<comment type="caution">
    <text evidence="5">Lacks conserved residue(s) required for the propagation of feature annotation.</text>
</comment>
<dbReference type="Pfam" id="PF13977">
    <property type="entry name" value="TetR_C_6"/>
    <property type="match status" value="1"/>
</dbReference>
<dbReference type="InterPro" id="IPR009057">
    <property type="entry name" value="Homeodomain-like_sf"/>
</dbReference>
<evidence type="ECO:0000256" key="5">
    <source>
        <dbReference type="PROSITE-ProRule" id="PRU00335"/>
    </source>
</evidence>
<evidence type="ECO:0000256" key="3">
    <source>
        <dbReference type="ARBA" id="ARBA00023125"/>
    </source>
</evidence>
<dbReference type="SUPFAM" id="SSF48498">
    <property type="entry name" value="Tetracyclin repressor-like, C-terminal domain"/>
    <property type="match status" value="1"/>
</dbReference>
<keyword evidence="4" id="KW-0804">Transcription</keyword>
<evidence type="ECO:0000259" key="6">
    <source>
        <dbReference type="PROSITE" id="PS50977"/>
    </source>
</evidence>
<sequence>MREVAAEAGVSLRAVQYHFNSKHRLLVAALRLLNEDDDRHARARLSALSDPADPRTLLHAIMREFLPLDGRRRMALRVFAAYYARSLTDPALASVFLADSRPLELLVAGILREAQRTGAAAPGLDPDHEADLLVSGVSGLGMDVLHGRRTMAEVQRVVDYHLGRIFTV</sequence>
<dbReference type="InterPro" id="IPR001647">
    <property type="entry name" value="HTH_TetR"/>
</dbReference>
<evidence type="ECO:0000256" key="4">
    <source>
        <dbReference type="ARBA" id="ARBA00023163"/>
    </source>
</evidence>
<dbReference type="PANTHER" id="PTHR30055">
    <property type="entry name" value="HTH-TYPE TRANSCRIPTIONAL REGULATOR RUTR"/>
    <property type="match status" value="1"/>
</dbReference>
<evidence type="ECO:0000313" key="7">
    <source>
        <dbReference type="EMBL" id="GII38836.1"/>
    </source>
</evidence>
<evidence type="ECO:0000256" key="2">
    <source>
        <dbReference type="ARBA" id="ARBA00023015"/>
    </source>
</evidence>
<accession>A0A8J3U8I2</accession>
<dbReference type="InterPro" id="IPR036271">
    <property type="entry name" value="Tet_transcr_reg_TetR-rel_C_sf"/>
</dbReference>
<dbReference type="AlphaFoldDB" id="A0A8J3U8I2"/>
<dbReference type="Gene3D" id="1.10.357.10">
    <property type="entry name" value="Tetracycline Repressor, domain 2"/>
    <property type="match status" value="1"/>
</dbReference>
<comment type="caution">
    <text evidence="7">The sequence shown here is derived from an EMBL/GenBank/DDBJ whole genome shotgun (WGS) entry which is preliminary data.</text>
</comment>
<keyword evidence="2" id="KW-0805">Transcription regulation</keyword>
<dbReference type="PROSITE" id="PS50977">
    <property type="entry name" value="HTH_TETR_2"/>
    <property type="match status" value="1"/>
</dbReference>